<feature type="domain" description="FAD dependent oxidoreductase" evidence="1">
    <location>
        <begin position="52"/>
        <end position="409"/>
    </location>
</feature>
<dbReference type="Pfam" id="PF01266">
    <property type="entry name" value="DAO"/>
    <property type="match status" value="1"/>
</dbReference>
<comment type="caution">
    <text evidence="2">The sequence shown here is derived from an EMBL/GenBank/DDBJ whole genome shotgun (WGS) entry which is preliminary data.</text>
</comment>
<name>A0ABP8Y597_9MICO</name>
<dbReference type="PANTHER" id="PTHR13847:SF281">
    <property type="entry name" value="FAD DEPENDENT OXIDOREDUCTASE DOMAIN-CONTAINING PROTEIN"/>
    <property type="match status" value="1"/>
</dbReference>
<reference evidence="3" key="1">
    <citation type="journal article" date="2019" name="Int. J. Syst. Evol. Microbiol.">
        <title>The Global Catalogue of Microorganisms (GCM) 10K type strain sequencing project: providing services to taxonomists for standard genome sequencing and annotation.</title>
        <authorList>
            <consortium name="The Broad Institute Genomics Platform"/>
            <consortium name="The Broad Institute Genome Sequencing Center for Infectious Disease"/>
            <person name="Wu L."/>
            <person name="Ma J."/>
        </authorList>
    </citation>
    <scope>NUCLEOTIDE SEQUENCE [LARGE SCALE GENOMIC DNA]</scope>
    <source>
        <strain evidence="3">JCM 17975</strain>
    </source>
</reference>
<organism evidence="2 3">
    <name type="scientific">Promicromonospora umidemergens</name>
    <dbReference type="NCBI Taxonomy" id="629679"/>
    <lineage>
        <taxon>Bacteria</taxon>
        <taxon>Bacillati</taxon>
        <taxon>Actinomycetota</taxon>
        <taxon>Actinomycetes</taxon>
        <taxon>Micrococcales</taxon>
        <taxon>Promicromonosporaceae</taxon>
        <taxon>Promicromonospora</taxon>
    </lineage>
</organism>
<sequence length="478" mass="51349">MTGLQRTVFERNVPARVVVDHALGEARHVVFWLDDLAERAGYPALSDPVRADIAVVGGGYTGLWSALRAKQRHPGARVVLVEGRSVGWAASGRNGGFCGARLTRGDSHDRGRPPDDPETLARLGQENLTAIGSAVSDLGLDCQWERTGVIDLAVEPYQIDWLQDAAARAARTGATHTFLDRAKLRAEVSSPTYEAGLLRPDDAALVHPARLATELARIASELGVEIFQRTRVTGLTRAGRGARDAVVLRTTSPAGEAAVLADRVLLGTSAFPSLLRRYRHHTVPAREHLIATEPLSAELLGAIGWRGRQGLADLANRSHYYRLTADHRIVFGGPDAGPETHRRLAEHLLTTFPQLEGIRLTHRWSGAVDLSTRSGAFFGQAAGGRVQHAAGLAGRGVAGSHFAAQVMLDRLDTLDGSPATERTALALVRRTPLPFPPEPIAALGLRATRQALDQADHQGGRRNTLLRSLDALGLSLEA</sequence>
<dbReference type="RefSeq" id="WP_253868815.1">
    <property type="nucleotide sequence ID" value="NZ_BAABHM010000035.1"/>
</dbReference>
<evidence type="ECO:0000259" key="1">
    <source>
        <dbReference type="Pfam" id="PF01266"/>
    </source>
</evidence>
<protein>
    <submittedName>
        <fullName evidence="2">FAD-dependent oxidoreductase</fullName>
    </submittedName>
</protein>
<proteinExistence type="predicted"/>
<dbReference type="Gene3D" id="3.30.9.10">
    <property type="entry name" value="D-Amino Acid Oxidase, subunit A, domain 2"/>
    <property type="match status" value="1"/>
</dbReference>
<dbReference type="EMBL" id="BAABHM010000035">
    <property type="protein sequence ID" value="GAA4722182.1"/>
    <property type="molecule type" value="Genomic_DNA"/>
</dbReference>
<accession>A0ABP8Y597</accession>
<keyword evidence="3" id="KW-1185">Reference proteome</keyword>
<dbReference type="PANTHER" id="PTHR13847">
    <property type="entry name" value="SARCOSINE DEHYDROGENASE-RELATED"/>
    <property type="match status" value="1"/>
</dbReference>
<dbReference type="InterPro" id="IPR006076">
    <property type="entry name" value="FAD-dep_OxRdtase"/>
</dbReference>
<dbReference type="Gene3D" id="3.50.50.60">
    <property type="entry name" value="FAD/NAD(P)-binding domain"/>
    <property type="match status" value="1"/>
</dbReference>
<evidence type="ECO:0000313" key="2">
    <source>
        <dbReference type="EMBL" id="GAA4722182.1"/>
    </source>
</evidence>
<dbReference type="SUPFAM" id="SSF51905">
    <property type="entry name" value="FAD/NAD(P)-binding domain"/>
    <property type="match status" value="1"/>
</dbReference>
<dbReference type="InterPro" id="IPR036188">
    <property type="entry name" value="FAD/NAD-bd_sf"/>
</dbReference>
<dbReference type="Proteomes" id="UP001500843">
    <property type="component" value="Unassembled WGS sequence"/>
</dbReference>
<evidence type="ECO:0000313" key="3">
    <source>
        <dbReference type="Proteomes" id="UP001500843"/>
    </source>
</evidence>
<gene>
    <name evidence="2" type="ORF">GCM10023198_53320</name>
</gene>